<evidence type="ECO:0000313" key="1">
    <source>
        <dbReference type="EMBL" id="KZV52097.1"/>
    </source>
</evidence>
<accession>A0A2Z7D1J4</accession>
<protein>
    <submittedName>
        <fullName evidence="1">TMV resistance protein N-like</fullName>
    </submittedName>
</protein>
<gene>
    <name evidence="1" type="ORF">F511_41629</name>
</gene>
<proteinExistence type="predicted"/>
<dbReference type="Proteomes" id="UP000250235">
    <property type="component" value="Unassembled WGS sequence"/>
</dbReference>
<sequence>MCVEELRDKVPVRNWALVPSWSGLAASAELGLRDIPEQGNIIDSRADQEQNM</sequence>
<dbReference type="EMBL" id="KQ991176">
    <property type="protein sequence ID" value="KZV52097.1"/>
    <property type="molecule type" value="Genomic_DNA"/>
</dbReference>
<organism evidence="1 2">
    <name type="scientific">Dorcoceras hygrometricum</name>
    <dbReference type="NCBI Taxonomy" id="472368"/>
    <lineage>
        <taxon>Eukaryota</taxon>
        <taxon>Viridiplantae</taxon>
        <taxon>Streptophyta</taxon>
        <taxon>Embryophyta</taxon>
        <taxon>Tracheophyta</taxon>
        <taxon>Spermatophyta</taxon>
        <taxon>Magnoliopsida</taxon>
        <taxon>eudicotyledons</taxon>
        <taxon>Gunneridae</taxon>
        <taxon>Pentapetalae</taxon>
        <taxon>asterids</taxon>
        <taxon>lamiids</taxon>
        <taxon>Lamiales</taxon>
        <taxon>Gesneriaceae</taxon>
        <taxon>Didymocarpoideae</taxon>
        <taxon>Trichosporeae</taxon>
        <taxon>Loxocarpinae</taxon>
        <taxon>Dorcoceras</taxon>
    </lineage>
</organism>
<keyword evidence="2" id="KW-1185">Reference proteome</keyword>
<name>A0A2Z7D1J4_9LAMI</name>
<evidence type="ECO:0000313" key="2">
    <source>
        <dbReference type="Proteomes" id="UP000250235"/>
    </source>
</evidence>
<reference evidence="1 2" key="1">
    <citation type="journal article" date="2015" name="Proc. Natl. Acad. Sci. U.S.A.">
        <title>The resurrection genome of Boea hygrometrica: A blueprint for survival of dehydration.</title>
        <authorList>
            <person name="Xiao L."/>
            <person name="Yang G."/>
            <person name="Zhang L."/>
            <person name="Yang X."/>
            <person name="Zhao S."/>
            <person name="Ji Z."/>
            <person name="Zhou Q."/>
            <person name="Hu M."/>
            <person name="Wang Y."/>
            <person name="Chen M."/>
            <person name="Xu Y."/>
            <person name="Jin H."/>
            <person name="Xiao X."/>
            <person name="Hu G."/>
            <person name="Bao F."/>
            <person name="Hu Y."/>
            <person name="Wan P."/>
            <person name="Li L."/>
            <person name="Deng X."/>
            <person name="Kuang T."/>
            <person name="Xiang C."/>
            <person name="Zhu J.K."/>
            <person name="Oliver M.J."/>
            <person name="He Y."/>
        </authorList>
    </citation>
    <scope>NUCLEOTIDE SEQUENCE [LARGE SCALE GENOMIC DNA]</scope>
    <source>
        <strain evidence="2">cv. XS01</strain>
    </source>
</reference>
<dbReference type="AlphaFoldDB" id="A0A2Z7D1J4"/>